<keyword evidence="7" id="KW-0804">Transcription</keyword>
<dbReference type="FunFam" id="1.20.1160.11:FF:000002">
    <property type="entry name" value="Paired amphipathic helix protein SIN3"/>
    <property type="match status" value="1"/>
</dbReference>
<dbReference type="InterPro" id="IPR036600">
    <property type="entry name" value="PAH_sf"/>
</dbReference>
<feature type="compositionally biased region" description="Polar residues" evidence="15">
    <location>
        <begin position="217"/>
        <end position="227"/>
    </location>
</feature>
<evidence type="ECO:0000256" key="3">
    <source>
        <dbReference type="ARBA" id="ARBA00022553"/>
    </source>
</evidence>
<evidence type="ECO:0000259" key="16">
    <source>
        <dbReference type="SMART" id="SM00761"/>
    </source>
</evidence>
<dbReference type="FunFam" id="1.20.1160.11:FF:000005">
    <property type="entry name" value="SIN3 transcription regulator family member B"/>
    <property type="match status" value="1"/>
</dbReference>
<evidence type="ECO:0000313" key="17">
    <source>
        <dbReference type="EMBL" id="MFH4982381.1"/>
    </source>
</evidence>
<name>A0ABD6EST5_9BILA</name>
<feature type="region of interest" description="Disordered" evidence="15">
    <location>
        <begin position="179"/>
        <end position="198"/>
    </location>
</feature>
<keyword evidence="6" id="KW-0805">Transcription regulation</keyword>
<comment type="caution">
    <text evidence="17">The sequence shown here is derived from an EMBL/GenBank/DDBJ whole genome shotgun (WGS) entry which is preliminary data.</text>
</comment>
<dbReference type="InterPro" id="IPR039774">
    <property type="entry name" value="Sin3-like"/>
</dbReference>
<accession>A0ABD6EST5</accession>
<feature type="compositionally biased region" description="Low complexity" evidence="15">
    <location>
        <begin position="389"/>
        <end position="407"/>
    </location>
</feature>
<evidence type="ECO:0000256" key="10">
    <source>
        <dbReference type="ARBA" id="ARBA00061899"/>
    </source>
</evidence>
<feature type="domain" description="Histone deacetylase interacting" evidence="16">
    <location>
        <begin position="594"/>
        <end position="695"/>
    </location>
</feature>
<evidence type="ECO:0000256" key="8">
    <source>
        <dbReference type="ARBA" id="ARBA00023242"/>
    </source>
</evidence>
<organism evidence="17 18">
    <name type="scientific">Gnathostoma spinigerum</name>
    <dbReference type="NCBI Taxonomy" id="75299"/>
    <lineage>
        <taxon>Eukaryota</taxon>
        <taxon>Metazoa</taxon>
        <taxon>Ecdysozoa</taxon>
        <taxon>Nematoda</taxon>
        <taxon>Chromadorea</taxon>
        <taxon>Rhabditida</taxon>
        <taxon>Spirurina</taxon>
        <taxon>Gnathostomatomorpha</taxon>
        <taxon>Gnathostomatoidea</taxon>
        <taxon>Gnathostomatidae</taxon>
        <taxon>Gnathostoma</taxon>
    </lineage>
</organism>
<keyword evidence="3" id="KW-0597">Phosphoprotein</keyword>
<protein>
    <recommendedName>
        <fullName evidence="11">Paired amphipathic helix protein Sin3b</fullName>
    </recommendedName>
    <alternativeName>
        <fullName evidence="12">Histone deacetylase complex subunit Sin3b</fullName>
    </alternativeName>
    <alternativeName>
        <fullName evidence="13">Transcriptional corepressor Sin3b</fullName>
    </alternativeName>
</protein>
<keyword evidence="18" id="KW-1185">Reference proteome</keyword>
<dbReference type="InterPro" id="IPR003822">
    <property type="entry name" value="PAH"/>
</dbReference>
<dbReference type="PANTHER" id="PTHR12346">
    <property type="entry name" value="SIN3B-RELATED"/>
    <property type="match status" value="1"/>
</dbReference>
<keyword evidence="4" id="KW-0677">Repeat</keyword>
<dbReference type="Pfam" id="PF02671">
    <property type="entry name" value="PAH"/>
    <property type="match status" value="3"/>
</dbReference>
<dbReference type="InterPro" id="IPR013194">
    <property type="entry name" value="HDAC_interact_dom"/>
</dbReference>
<dbReference type="SMART" id="SM00761">
    <property type="entry name" value="HDAC_interact"/>
    <property type="match status" value="1"/>
</dbReference>
<feature type="compositionally biased region" description="Polar residues" evidence="15">
    <location>
        <begin position="179"/>
        <end position="195"/>
    </location>
</feature>
<evidence type="ECO:0000256" key="7">
    <source>
        <dbReference type="ARBA" id="ARBA00023163"/>
    </source>
</evidence>
<evidence type="ECO:0000256" key="11">
    <source>
        <dbReference type="ARBA" id="ARBA00068511"/>
    </source>
</evidence>
<evidence type="ECO:0000313" key="18">
    <source>
        <dbReference type="Proteomes" id="UP001608902"/>
    </source>
</evidence>
<evidence type="ECO:0000256" key="4">
    <source>
        <dbReference type="ARBA" id="ARBA00022737"/>
    </source>
</evidence>
<sequence>MDRCNYTINPDNTLTGSGAVNVVPNNSSSVSNSAHQASPSLLFSQHGLMRQTYGLSTCETMNYPYVESFQQNESNRRRRIEEALSFLDQVKSQFSTAPKVYSDFLDIMRDFKSQTIDTPGVIRRVSKLFRGRPNLIVGFNPFLPPGFELRVEGSRIIICEPSGKTQLVDEGIRELPVTPRTSCSPSVAPVPTQSGDKPGSVVVSNVPETNVVKIQDQPVTSISPPNASSLSSSHSLHHTPPEQSSAEINQAINYVNKIKARFHDRPDVYKQFLEILHSYQQEQQSGHHQGDSNMITEKQVYSSVAALFESEPDLLREFSQFLPDACGILNKPSPVSADKSFPYGTDQVAKLKICRSAVGTVDRAAMVISPQPVCVPKVSPSQTCSMKVSSSPPLTPTLSSSTGSGLTNPPIPPTLPISSFVPTSTLSSSSPCHTPVTCLPATSTVFCPSKSRSPPRNIQQKRVFSPLRSAAKKAKLNSSDVIVYDVELSEAKKYATAEEYLFFDKVRKLLTDEIIFDNFLRCIVLYNQSIISKNELLELVQPFLEKDAELMKFFRGMLGMNDIQTTSDVCDDVSDSGPQDRGMSDLALQIDYATCKRLGVSYRSLPDNYIRPKCSGRTALCHSVLNDTWVSFPSWSSEDTSCVHSKKSQYEEFIYRTEDERYELDIVIEVNKSALETLEMINRKMQRMKPEDANKFKLDANIGSSSPSLMYRAVKRIYGEHVHKILNGLRKNPAVVVPKVIERMRMKEREWREAQVQFNRIWREQNEKYFAKSLDHQGLTFKQTDTKNLRSKMIIHHFETLYDERESRMEEGGPPEWGPHGIFDYPDDMSVLYDVNDLVIHYVKRQQNMQKEEKRQAKRCLKRLLPELFNLPPQEMSDQEDSEDCGSSG</sequence>
<feature type="compositionally biased region" description="Acidic residues" evidence="15">
    <location>
        <begin position="877"/>
        <end position="889"/>
    </location>
</feature>
<dbReference type="GO" id="GO:0005634">
    <property type="term" value="C:nucleus"/>
    <property type="evidence" value="ECO:0007669"/>
    <property type="project" value="UniProtKB-SubCell"/>
</dbReference>
<comment type="subcellular location">
    <subcellularLocation>
        <location evidence="1 14">Nucleus</location>
    </subcellularLocation>
</comment>
<evidence type="ECO:0000256" key="13">
    <source>
        <dbReference type="ARBA" id="ARBA00081273"/>
    </source>
</evidence>
<keyword evidence="5" id="KW-0832">Ubl conjugation</keyword>
<dbReference type="SUPFAM" id="SSF47762">
    <property type="entry name" value="PAH2 domain"/>
    <property type="match status" value="3"/>
</dbReference>
<dbReference type="Pfam" id="PF08295">
    <property type="entry name" value="Sin3_corepress"/>
    <property type="match status" value="1"/>
</dbReference>
<feature type="region of interest" description="Disordered" evidence="15">
    <location>
        <begin position="386"/>
        <end position="407"/>
    </location>
</feature>
<evidence type="ECO:0000256" key="9">
    <source>
        <dbReference type="ARBA" id="ARBA00054574"/>
    </source>
</evidence>
<evidence type="ECO:0000256" key="12">
    <source>
        <dbReference type="ARBA" id="ARBA00075095"/>
    </source>
</evidence>
<keyword evidence="2" id="KW-0678">Repressor</keyword>
<gene>
    <name evidence="17" type="ORF">AB6A40_009090</name>
</gene>
<feature type="region of interest" description="Disordered" evidence="15">
    <location>
        <begin position="869"/>
        <end position="889"/>
    </location>
</feature>
<evidence type="ECO:0000256" key="6">
    <source>
        <dbReference type="ARBA" id="ARBA00023015"/>
    </source>
</evidence>
<dbReference type="PANTHER" id="PTHR12346:SF0">
    <property type="entry name" value="SIN3A, ISOFORM G"/>
    <property type="match status" value="1"/>
</dbReference>
<dbReference type="EMBL" id="JBGFUD010009148">
    <property type="protein sequence ID" value="MFH4982381.1"/>
    <property type="molecule type" value="Genomic_DNA"/>
</dbReference>
<evidence type="ECO:0000256" key="14">
    <source>
        <dbReference type="PROSITE-ProRule" id="PRU00810"/>
    </source>
</evidence>
<dbReference type="AlphaFoldDB" id="A0ABD6EST5"/>
<evidence type="ECO:0000256" key="2">
    <source>
        <dbReference type="ARBA" id="ARBA00022491"/>
    </source>
</evidence>
<reference evidence="17 18" key="1">
    <citation type="submission" date="2024-08" db="EMBL/GenBank/DDBJ databases">
        <title>Gnathostoma spinigerum genome.</title>
        <authorList>
            <person name="Gonzalez-Bertolin B."/>
            <person name="Monzon S."/>
            <person name="Zaballos A."/>
            <person name="Jimenez P."/>
            <person name="Dekumyoy P."/>
            <person name="Varona S."/>
            <person name="Cuesta I."/>
            <person name="Sumanam S."/>
            <person name="Adisakwattana P."/>
            <person name="Gasser R.B."/>
            <person name="Hernandez-Gonzalez A."/>
            <person name="Young N.D."/>
            <person name="Perteguer M.J."/>
        </authorList>
    </citation>
    <scope>NUCLEOTIDE SEQUENCE [LARGE SCALE GENOMIC DNA]</scope>
    <source>
        <strain evidence="17">AL3</strain>
        <tissue evidence="17">Liver</tissue>
    </source>
</reference>
<comment type="subunit">
    <text evidence="10">Component of the SIN3B complex, which includes SIN3B, HDAC2 or HDAC1, PHF12 and MORF4L1. Interacts with FOXK1/MNF, MXI, MAD, NCOR1 and SAP30. Interaction with SUDS3 enhances the interaction with HDAC1 to form a complex. Interacts with CRY1, HCFC1, MAD3, MAD4, MAEL, REST, RNF220 and SETDB1. Interacts with C6orf89. Interacts with MYT1L.</text>
</comment>
<keyword evidence="8 14" id="KW-0539">Nucleus</keyword>
<dbReference type="PROSITE" id="PS51477">
    <property type="entry name" value="PAH"/>
    <property type="match status" value="2"/>
</dbReference>
<dbReference type="FunFam" id="1.20.1160.11:FF:000001">
    <property type="entry name" value="Paired amphipathic helix protein Sin3"/>
    <property type="match status" value="1"/>
</dbReference>
<evidence type="ECO:0000256" key="1">
    <source>
        <dbReference type="ARBA" id="ARBA00004123"/>
    </source>
</evidence>
<evidence type="ECO:0000256" key="15">
    <source>
        <dbReference type="SAM" id="MobiDB-lite"/>
    </source>
</evidence>
<feature type="region of interest" description="Disordered" evidence="15">
    <location>
        <begin position="215"/>
        <end position="246"/>
    </location>
</feature>
<comment type="function">
    <text evidence="9">Acts as a transcriptional repressor. Interacts with MXI1 to repress MYC responsive genes and antagonize MYC oncogenic activities. Interacts with MAD-MAX heterodimers by binding to MAD. The heterodimer then represses transcription by tethering SIN3B to DNA. Also forms a complex with FOXK1 which represses transcription. With FOXK1, regulates cell cycle progression probably by repressing cell cycle inhibitor genes expression. As part of the SIN3B complex represses transcription and counteracts the histone acetyltransferase activity of EP300 through the recognition H3K27ac marks by PHF12 and the activity of the histone deacetylase HDAC2. SIN3B complex is recruited downstream of the constitutively active genes transcriptional start sites through interaction with histones and mitigates histone acetylation and RNA polymerase II progression within transcribed regions contributing to the regulation of transcription.</text>
</comment>
<dbReference type="Gene3D" id="1.20.1160.11">
    <property type="entry name" value="Paired amphipathic helix"/>
    <property type="match status" value="3"/>
</dbReference>
<proteinExistence type="predicted"/>
<evidence type="ECO:0000256" key="5">
    <source>
        <dbReference type="ARBA" id="ARBA00022843"/>
    </source>
</evidence>
<dbReference type="Proteomes" id="UP001608902">
    <property type="component" value="Unassembled WGS sequence"/>
</dbReference>